<dbReference type="SUPFAM" id="SSF50129">
    <property type="entry name" value="GroES-like"/>
    <property type="match status" value="1"/>
</dbReference>
<dbReference type="SUPFAM" id="SSF51735">
    <property type="entry name" value="NAD(P)-binding Rossmann-fold domains"/>
    <property type="match status" value="1"/>
</dbReference>
<organism evidence="2 3">
    <name type="scientific">Byssothecium circinans</name>
    <dbReference type="NCBI Taxonomy" id="147558"/>
    <lineage>
        <taxon>Eukaryota</taxon>
        <taxon>Fungi</taxon>
        <taxon>Dikarya</taxon>
        <taxon>Ascomycota</taxon>
        <taxon>Pezizomycotina</taxon>
        <taxon>Dothideomycetes</taxon>
        <taxon>Pleosporomycetidae</taxon>
        <taxon>Pleosporales</taxon>
        <taxon>Massarineae</taxon>
        <taxon>Massarinaceae</taxon>
        <taxon>Byssothecium</taxon>
    </lineage>
</organism>
<dbReference type="InterPro" id="IPR020843">
    <property type="entry name" value="ER"/>
</dbReference>
<keyword evidence="3" id="KW-1185">Reference proteome</keyword>
<dbReference type="InterPro" id="IPR013149">
    <property type="entry name" value="ADH-like_C"/>
</dbReference>
<dbReference type="InterPro" id="IPR013154">
    <property type="entry name" value="ADH-like_N"/>
</dbReference>
<proteinExistence type="predicted"/>
<reference evidence="2" key="1">
    <citation type="journal article" date="2020" name="Stud. Mycol.">
        <title>101 Dothideomycetes genomes: a test case for predicting lifestyles and emergence of pathogens.</title>
        <authorList>
            <person name="Haridas S."/>
            <person name="Albert R."/>
            <person name="Binder M."/>
            <person name="Bloem J."/>
            <person name="Labutti K."/>
            <person name="Salamov A."/>
            <person name="Andreopoulos B."/>
            <person name="Baker S."/>
            <person name="Barry K."/>
            <person name="Bills G."/>
            <person name="Bluhm B."/>
            <person name="Cannon C."/>
            <person name="Castanera R."/>
            <person name="Culley D."/>
            <person name="Daum C."/>
            <person name="Ezra D."/>
            <person name="Gonzalez J."/>
            <person name="Henrissat B."/>
            <person name="Kuo A."/>
            <person name="Liang C."/>
            <person name="Lipzen A."/>
            <person name="Lutzoni F."/>
            <person name="Magnuson J."/>
            <person name="Mondo S."/>
            <person name="Nolan M."/>
            <person name="Ohm R."/>
            <person name="Pangilinan J."/>
            <person name="Park H.-J."/>
            <person name="Ramirez L."/>
            <person name="Alfaro M."/>
            <person name="Sun H."/>
            <person name="Tritt A."/>
            <person name="Yoshinaga Y."/>
            <person name="Zwiers L.-H."/>
            <person name="Turgeon B."/>
            <person name="Goodwin S."/>
            <person name="Spatafora J."/>
            <person name="Crous P."/>
            <person name="Grigoriev I."/>
        </authorList>
    </citation>
    <scope>NUCLEOTIDE SEQUENCE</scope>
    <source>
        <strain evidence="2">CBS 675.92</strain>
    </source>
</reference>
<dbReference type="GO" id="GO:0016491">
    <property type="term" value="F:oxidoreductase activity"/>
    <property type="evidence" value="ECO:0007669"/>
    <property type="project" value="InterPro"/>
</dbReference>
<name>A0A6A5TWK2_9PLEO</name>
<dbReference type="PANTHER" id="PTHR45033:SF1">
    <property type="entry name" value="OXIDOREDUCTASE (EUROFUNG)"/>
    <property type="match status" value="1"/>
</dbReference>
<dbReference type="InterPro" id="IPR011032">
    <property type="entry name" value="GroES-like_sf"/>
</dbReference>
<evidence type="ECO:0000313" key="2">
    <source>
        <dbReference type="EMBL" id="KAF1957025.1"/>
    </source>
</evidence>
<feature type="domain" description="Enoyl reductase (ER)" evidence="1">
    <location>
        <begin position="18"/>
        <end position="365"/>
    </location>
</feature>
<evidence type="ECO:0000313" key="3">
    <source>
        <dbReference type="Proteomes" id="UP000800035"/>
    </source>
</evidence>
<evidence type="ECO:0000259" key="1">
    <source>
        <dbReference type="SMART" id="SM00829"/>
    </source>
</evidence>
<dbReference type="CDD" id="cd08276">
    <property type="entry name" value="MDR7"/>
    <property type="match status" value="1"/>
</dbReference>
<dbReference type="Gene3D" id="3.40.50.720">
    <property type="entry name" value="NAD(P)-binding Rossmann-like Domain"/>
    <property type="match status" value="1"/>
</dbReference>
<accession>A0A6A5TWK2</accession>
<dbReference type="OrthoDB" id="3509362at2759"/>
<dbReference type="Pfam" id="PF00107">
    <property type="entry name" value="ADH_zinc_N"/>
    <property type="match status" value="1"/>
</dbReference>
<dbReference type="EMBL" id="ML976990">
    <property type="protein sequence ID" value="KAF1957025.1"/>
    <property type="molecule type" value="Genomic_DNA"/>
</dbReference>
<dbReference type="Pfam" id="PF08240">
    <property type="entry name" value="ADH_N"/>
    <property type="match status" value="1"/>
</dbReference>
<gene>
    <name evidence="2" type="ORF">CC80DRAFT_53472</name>
</gene>
<protein>
    <submittedName>
        <fullName evidence="2">Alcohol dehydrogenase</fullName>
    </submittedName>
</protein>
<dbReference type="PANTHER" id="PTHR45033">
    <property type="match status" value="1"/>
</dbReference>
<dbReference type="SMART" id="SM00829">
    <property type="entry name" value="PKS_ER"/>
    <property type="match status" value="1"/>
</dbReference>
<dbReference type="Proteomes" id="UP000800035">
    <property type="component" value="Unassembled WGS sequence"/>
</dbReference>
<dbReference type="AlphaFoldDB" id="A0A6A5TWK2"/>
<dbReference type="InterPro" id="IPR036291">
    <property type="entry name" value="NAD(P)-bd_dom_sf"/>
</dbReference>
<dbReference type="InterPro" id="IPR052711">
    <property type="entry name" value="Zinc_ADH-like"/>
</dbReference>
<sequence length="369" mass="39976">MTMAPPQKIKQWLTGQDGLDKLRMDEAECPQPGEDEVLVEVHAVSLNYRDTEVAMGQYNHHKSVQTSPDLVPCSDMCGVVVSVGPYSTNSSDPYKSSSFQLKAGDRVISTFAPTHLTGQIQAKDLANGLGGPAPGVLTQYRVFPTYGVVKVPKYLRDEEASCLPIAAMTAWMSLNCMRPRGEVVGPGETVLCQGTGGVSIAGLQIASAAGVSVVVTSSSDLKLERAKILGASSLINYKTSPDWEKEVNKATSDTGADIIFELGGAKTLRQSFDCIRFGGLIACIGYLSGKVDEGTDRTNTNLLCLRRNVTLKGIINGPRDRLEEMLRFYEEKQIKPVVDKVFKFDEGKAALEYLFSGGHFGKVVIRVKD</sequence>
<dbReference type="Gene3D" id="3.90.180.10">
    <property type="entry name" value="Medium-chain alcohol dehydrogenases, catalytic domain"/>
    <property type="match status" value="1"/>
</dbReference>